<accession>A0A0D2CYU4</accession>
<dbReference type="STRING" id="5601.A0A0D2CYU4"/>
<organism evidence="1 2">
    <name type="scientific">Phialophora macrospora</name>
    <dbReference type="NCBI Taxonomy" id="1851006"/>
    <lineage>
        <taxon>Eukaryota</taxon>
        <taxon>Fungi</taxon>
        <taxon>Dikarya</taxon>
        <taxon>Ascomycota</taxon>
        <taxon>Pezizomycotina</taxon>
        <taxon>Eurotiomycetes</taxon>
        <taxon>Chaetothyriomycetidae</taxon>
        <taxon>Chaetothyriales</taxon>
        <taxon>Herpotrichiellaceae</taxon>
        <taxon>Phialophora</taxon>
    </lineage>
</organism>
<dbReference type="AlphaFoldDB" id="A0A0D2CYU4"/>
<evidence type="ECO:0008006" key="3">
    <source>
        <dbReference type="Google" id="ProtNLM"/>
    </source>
</evidence>
<dbReference type="PANTHER" id="PTHR14614:SF156">
    <property type="entry name" value="PROTEIN-LYSINE N-METHYLTRANSFERASE EFM2"/>
    <property type="match status" value="1"/>
</dbReference>
<dbReference type="InterPro" id="IPR019410">
    <property type="entry name" value="Methyltransf_16"/>
</dbReference>
<evidence type="ECO:0000313" key="1">
    <source>
        <dbReference type="EMBL" id="KIW70381.1"/>
    </source>
</evidence>
<dbReference type="Proteomes" id="UP000054266">
    <property type="component" value="Unassembled WGS sequence"/>
</dbReference>
<dbReference type="Gene3D" id="3.40.50.150">
    <property type="entry name" value="Vaccinia Virus protein VP39"/>
    <property type="match status" value="1"/>
</dbReference>
<dbReference type="Pfam" id="PF10294">
    <property type="entry name" value="Methyltransf_16"/>
    <property type="match status" value="1"/>
</dbReference>
<evidence type="ECO:0000313" key="2">
    <source>
        <dbReference type="Proteomes" id="UP000054266"/>
    </source>
</evidence>
<dbReference type="CDD" id="cd02440">
    <property type="entry name" value="AdoMet_MTases"/>
    <property type="match status" value="1"/>
</dbReference>
<gene>
    <name evidence="1" type="ORF">PV04_02654</name>
</gene>
<dbReference type="InterPro" id="IPR029063">
    <property type="entry name" value="SAM-dependent_MTases_sf"/>
</dbReference>
<dbReference type="GO" id="GO:0008757">
    <property type="term" value="F:S-adenosylmethionine-dependent methyltransferase activity"/>
    <property type="evidence" value="ECO:0007669"/>
    <property type="project" value="UniProtKB-ARBA"/>
</dbReference>
<sequence length="346" mass="39010">MSNLPENEPPEQDSDVMDSVMHVHDLPQLYQKPSAAALLHALELLLFSPTSFSGPVREVSGRPRVAEQGVPSYLTSIVSSNLAWIEDEDAKESIWSAASARLSERSGRNAMPAMTRSFIIGQDPGCQDLVIQLHEPTLTEDNLGLKTWTSSLLLSRRLREMRRLIPGTFDRVLELGAGTGLVGISAACLWKTHVLLTDLPEIVPNLQQNLEQNKELVREHYGSVESRALDWADDTDTPSSEQVKFDVILAADPIYSPEHPNMLVTTVRRWIRWEADARFIVELPLRDRYDEERQALRNILVELDFSMVTEGTDVGHDDWRGRDGSPAEVTCWWSIWRPNIPLSEPL</sequence>
<proteinExistence type="predicted"/>
<reference evidence="1 2" key="1">
    <citation type="submission" date="2015-01" db="EMBL/GenBank/DDBJ databases">
        <title>The Genome Sequence of Capronia semiimmersa CBS27337.</title>
        <authorList>
            <consortium name="The Broad Institute Genomics Platform"/>
            <person name="Cuomo C."/>
            <person name="de Hoog S."/>
            <person name="Gorbushina A."/>
            <person name="Stielow B."/>
            <person name="Teixiera M."/>
            <person name="Abouelleil A."/>
            <person name="Chapman S.B."/>
            <person name="Priest M."/>
            <person name="Young S.K."/>
            <person name="Wortman J."/>
            <person name="Nusbaum C."/>
            <person name="Birren B."/>
        </authorList>
    </citation>
    <scope>NUCLEOTIDE SEQUENCE [LARGE SCALE GENOMIC DNA]</scope>
    <source>
        <strain evidence="1 2">CBS 27337</strain>
    </source>
</reference>
<dbReference type="PANTHER" id="PTHR14614">
    <property type="entry name" value="HEPATOCELLULAR CARCINOMA-ASSOCIATED ANTIGEN"/>
    <property type="match status" value="1"/>
</dbReference>
<dbReference type="GO" id="GO:0005829">
    <property type="term" value="C:cytosol"/>
    <property type="evidence" value="ECO:0007669"/>
    <property type="project" value="TreeGrafter"/>
</dbReference>
<dbReference type="SUPFAM" id="SSF53335">
    <property type="entry name" value="S-adenosyl-L-methionine-dependent methyltransferases"/>
    <property type="match status" value="1"/>
</dbReference>
<protein>
    <recommendedName>
        <fullName evidence="3">Glucose-inducible SAM-dependent methyltransferase Rrg1</fullName>
    </recommendedName>
</protein>
<keyword evidence="2" id="KW-1185">Reference proteome</keyword>
<dbReference type="EMBL" id="KN846957">
    <property type="protein sequence ID" value="KIW70381.1"/>
    <property type="molecule type" value="Genomic_DNA"/>
</dbReference>
<name>A0A0D2CYU4_9EURO</name>